<sequence>MQAEILAADGLPELQKTPPAHLEPIAKAEYRRIVGSIGKLPLRNLDRTELEAYCTWYASYRHIVDAMNKAQADGSTEEYLGYLSQLRKATDAIKGLASDLGLNVNSRMAMNMPKVEKEKKSLTDMFG</sequence>
<gene>
    <name evidence="1" type="ORF">FC18_GL002225</name>
</gene>
<organism evidence="1 2">
    <name type="scientific">Lacticaseibacillus sharpeae JCM 1186 = DSM 20505</name>
    <dbReference type="NCBI Taxonomy" id="1291052"/>
    <lineage>
        <taxon>Bacteria</taxon>
        <taxon>Bacillati</taxon>
        <taxon>Bacillota</taxon>
        <taxon>Bacilli</taxon>
        <taxon>Lactobacillales</taxon>
        <taxon>Lactobacillaceae</taxon>
        <taxon>Lacticaseibacillus</taxon>
    </lineage>
</organism>
<accession>A0A0R1ZIP3</accession>
<dbReference type="STRING" id="1291052.FC18_GL002225"/>
<reference evidence="1 2" key="1">
    <citation type="journal article" date="2015" name="Genome Announc.">
        <title>Expanding the biotechnology potential of lactobacilli through comparative genomics of 213 strains and associated genera.</title>
        <authorList>
            <person name="Sun Z."/>
            <person name="Harris H.M."/>
            <person name="McCann A."/>
            <person name="Guo C."/>
            <person name="Argimon S."/>
            <person name="Zhang W."/>
            <person name="Yang X."/>
            <person name="Jeffery I.B."/>
            <person name="Cooney J.C."/>
            <person name="Kagawa T.F."/>
            <person name="Liu W."/>
            <person name="Song Y."/>
            <person name="Salvetti E."/>
            <person name="Wrobel A."/>
            <person name="Rasinkangas P."/>
            <person name="Parkhill J."/>
            <person name="Rea M.C."/>
            <person name="O'Sullivan O."/>
            <person name="Ritari J."/>
            <person name="Douillard F.P."/>
            <person name="Paul Ross R."/>
            <person name="Yang R."/>
            <person name="Briner A.E."/>
            <person name="Felis G.E."/>
            <person name="de Vos W.M."/>
            <person name="Barrangou R."/>
            <person name="Klaenhammer T.R."/>
            <person name="Caufield P.W."/>
            <person name="Cui Y."/>
            <person name="Zhang H."/>
            <person name="O'Toole P.W."/>
        </authorList>
    </citation>
    <scope>NUCLEOTIDE SEQUENCE [LARGE SCALE GENOMIC DNA]</scope>
    <source>
        <strain evidence="1 2">DSM 20505</strain>
    </source>
</reference>
<dbReference type="Pfam" id="PF05119">
    <property type="entry name" value="Terminase_4"/>
    <property type="match status" value="1"/>
</dbReference>
<dbReference type="EMBL" id="AYYO01000044">
    <property type="protein sequence ID" value="KRM54808.1"/>
    <property type="molecule type" value="Genomic_DNA"/>
</dbReference>
<keyword evidence="2" id="KW-1185">Reference proteome</keyword>
<protein>
    <submittedName>
        <fullName evidence="1">Phage terminase, small subunit</fullName>
    </submittedName>
</protein>
<evidence type="ECO:0000313" key="1">
    <source>
        <dbReference type="EMBL" id="KRM54808.1"/>
    </source>
</evidence>
<evidence type="ECO:0000313" key="2">
    <source>
        <dbReference type="Proteomes" id="UP000051679"/>
    </source>
</evidence>
<dbReference type="Proteomes" id="UP000051679">
    <property type="component" value="Unassembled WGS sequence"/>
</dbReference>
<proteinExistence type="predicted"/>
<dbReference type="AlphaFoldDB" id="A0A0R1ZIP3"/>
<comment type="caution">
    <text evidence="1">The sequence shown here is derived from an EMBL/GenBank/DDBJ whole genome shotgun (WGS) entry which is preliminary data.</text>
</comment>
<dbReference type="InterPro" id="IPR006448">
    <property type="entry name" value="Phage_term_ssu_P27"/>
</dbReference>
<dbReference type="PATRIC" id="fig|1291052.5.peg.2292"/>
<name>A0A0R1ZIP3_9LACO</name>